<dbReference type="EMBL" id="LN856957">
    <property type="protein sequence ID" value="CDP95989.1"/>
    <property type="molecule type" value="Genomic_DNA"/>
</dbReference>
<proteinExistence type="predicted"/>
<organism evidence="1">
    <name type="scientific">Brugia malayi</name>
    <name type="common">Filarial nematode worm</name>
    <dbReference type="NCBI Taxonomy" id="6279"/>
    <lineage>
        <taxon>Eukaryota</taxon>
        <taxon>Metazoa</taxon>
        <taxon>Ecdysozoa</taxon>
        <taxon>Nematoda</taxon>
        <taxon>Chromadorea</taxon>
        <taxon>Rhabditida</taxon>
        <taxon>Spirurina</taxon>
        <taxon>Spiruromorpha</taxon>
        <taxon>Filarioidea</taxon>
        <taxon>Onchocercidae</taxon>
        <taxon>Brugia</taxon>
    </lineage>
</organism>
<gene>
    <name evidence="1" type="primary">Bm14402</name>
    <name evidence="1" type="ORF">BM_Bm14402</name>
</gene>
<reference evidence="1" key="1">
    <citation type="journal article" date="2007" name="Science">
        <title>Draft genome of the filarial nematode parasite Brugia malayi.</title>
        <authorList>
            <person name="Ghedin E."/>
            <person name="Wang S."/>
            <person name="Spiro D."/>
            <person name="Caler E."/>
            <person name="Zhao Q."/>
            <person name="Crabtree J."/>
            <person name="Allen J.E."/>
            <person name="Delcher A.L."/>
            <person name="Guiliano D.B."/>
            <person name="Miranda-Saavedra D."/>
            <person name="Angiuoli S.V."/>
            <person name="Creasy T."/>
            <person name="Amedeo P."/>
            <person name="Haas B."/>
            <person name="El-Sayed N.M."/>
            <person name="Wortman J.R."/>
            <person name="Feldblyum T."/>
            <person name="Tallon L."/>
            <person name="Schatz M."/>
            <person name="Shumway M."/>
            <person name="Koo H."/>
            <person name="Salzberg S.L."/>
            <person name="Schobel S."/>
            <person name="Pertea M."/>
            <person name="Pop M."/>
            <person name="White O."/>
            <person name="Barton G.J."/>
            <person name="Carlow C.K."/>
            <person name="Crawford M.J."/>
            <person name="Daub J."/>
            <person name="Dimmic M.W."/>
            <person name="Estes C.F."/>
            <person name="Foster J.M."/>
            <person name="Ganatra M."/>
            <person name="Gregory W.F."/>
            <person name="Johnson N.M."/>
            <person name="Jin J."/>
            <person name="Komuniecki R."/>
            <person name="Korf I."/>
            <person name="Kumar S."/>
            <person name="Laney S."/>
            <person name="Li B.W."/>
            <person name="Li W."/>
            <person name="Lindblom T.H."/>
            <person name="Lustigman S."/>
            <person name="Ma D."/>
            <person name="Maina C.V."/>
            <person name="Martin D.M."/>
            <person name="McCarter J.P."/>
            <person name="McReynolds L."/>
            <person name="Mitreva M."/>
            <person name="Nutman T.B."/>
            <person name="Parkinson J."/>
            <person name="Peregrin-Alvarez J.M."/>
            <person name="Poole C."/>
            <person name="Ren Q."/>
            <person name="Saunders L."/>
            <person name="Sluder A.E."/>
            <person name="Smith K."/>
            <person name="Stanke M."/>
            <person name="Unnasch T.R."/>
            <person name="Ware J."/>
            <person name="Wei A.D."/>
            <person name="Weil G."/>
            <person name="Williams D.J."/>
            <person name="Zhang Y."/>
            <person name="Williams S.A."/>
            <person name="Fraser-Liggett C."/>
            <person name="Slatko B."/>
            <person name="Blaxter M.L."/>
            <person name="Scott A.L."/>
        </authorList>
    </citation>
    <scope>NUCLEOTIDE SEQUENCE</scope>
    <source>
        <strain evidence="1">FR3</strain>
    </source>
</reference>
<protein>
    <submittedName>
        <fullName evidence="1">Bm14402</fullName>
    </submittedName>
</protein>
<dbReference type="AlphaFoldDB" id="A0A1I9G2I4"/>
<sequence length="38" mass="4455">MNFMKIENLSAGRNEIDWRKQFAINGTMQNIDLKDALQ</sequence>
<name>A0A1I9G2I4_BRUMA</name>
<accession>A0A1I9G2I4</accession>
<evidence type="ECO:0000313" key="1">
    <source>
        <dbReference type="EMBL" id="CDP95989.1"/>
    </source>
</evidence>
<reference evidence="1" key="2">
    <citation type="submission" date="2012-12" db="EMBL/GenBank/DDBJ databases">
        <authorList>
            <consortium name="WormBase Consortium"/>
            <person name="Ghedin E."/>
            <person name="Paulini M."/>
        </authorList>
    </citation>
    <scope>NUCLEOTIDE SEQUENCE</scope>
    <source>
        <strain evidence="1">FR3</strain>
    </source>
</reference>